<dbReference type="AlphaFoldDB" id="W2JSI0"/>
<evidence type="ECO:0000313" key="2">
    <source>
        <dbReference type="Proteomes" id="UP000053864"/>
    </source>
</evidence>
<protein>
    <submittedName>
        <fullName evidence="1">Uncharacterized protein</fullName>
    </submittedName>
</protein>
<accession>W2JSI0</accession>
<dbReference type="Proteomes" id="UP000053864">
    <property type="component" value="Unassembled WGS sequence"/>
</dbReference>
<gene>
    <name evidence="1" type="ORF">L916_01819</name>
</gene>
<organism evidence="1 2">
    <name type="scientific">Phytophthora nicotianae</name>
    <name type="common">Potato buckeye rot agent</name>
    <name type="synonym">Phytophthora parasitica</name>
    <dbReference type="NCBI Taxonomy" id="4792"/>
    <lineage>
        <taxon>Eukaryota</taxon>
        <taxon>Sar</taxon>
        <taxon>Stramenopiles</taxon>
        <taxon>Oomycota</taxon>
        <taxon>Peronosporomycetes</taxon>
        <taxon>Peronosporales</taxon>
        <taxon>Peronosporaceae</taxon>
        <taxon>Phytophthora</taxon>
    </lineage>
</organism>
<proteinExistence type="predicted"/>
<reference evidence="1 2" key="1">
    <citation type="submission" date="2013-11" db="EMBL/GenBank/DDBJ databases">
        <title>The Genome Sequence of Phytophthora parasitica CJ05E6.</title>
        <authorList>
            <consortium name="The Broad Institute Genomics Platform"/>
            <person name="Russ C."/>
            <person name="Tyler B."/>
            <person name="Panabieres F."/>
            <person name="Shan W."/>
            <person name="Tripathy S."/>
            <person name="Grunwald N."/>
            <person name="Machado M."/>
            <person name="Johnson C.S."/>
            <person name="Arredondo F."/>
            <person name="Hong C."/>
            <person name="Coffey M."/>
            <person name="Young S.K."/>
            <person name="Zeng Q."/>
            <person name="Gargeya S."/>
            <person name="Fitzgerald M."/>
            <person name="Abouelleil A."/>
            <person name="Alvarado L."/>
            <person name="Chapman S.B."/>
            <person name="Gainer-Dewar J."/>
            <person name="Goldberg J."/>
            <person name="Griggs A."/>
            <person name="Gujja S."/>
            <person name="Hansen M."/>
            <person name="Howarth C."/>
            <person name="Imamovic A."/>
            <person name="Ireland A."/>
            <person name="Larimer J."/>
            <person name="McCowan C."/>
            <person name="Murphy C."/>
            <person name="Pearson M."/>
            <person name="Poon T.W."/>
            <person name="Priest M."/>
            <person name="Roberts A."/>
            <person name="Saif S."/>
            <person name="Shea T."/>
            <person name="Sykes S."/>
            <person name="Wortman J."/>
            <person name="Nusbaum C."/>
            <person name="Birren B."/>
        </authorList>
    </citation>
    <scope>NUCLEOTIDE SEQUENCE [LARGE SCALE GENOMIC DNA]</scope>
    <source>
        <strain evidence="1 2">CJ05E6</strain>
    </source>
</reference>
<dbReference type="EMBL" id="KI670857">
    <property type="protein sequence ID" value="ETL48593.1"/>
    <property type="molecule type" value="Genomic_DNA"/>
</dbReference>
<sequence>MTVDSPNAGSSTRMRQLTLSCGVPTTLKEARALATI</sequence>
<name>W2JSI0_PHYNI</name>
<evidence type="ECO:0000313" key="1">
    <source>
        <dbReference type="EMBL" id="ETL48593.1"/>
    </source>
</evidence>